<dbReference type="GO" id="GO:0032259">
    <property type="term" value="P:methylation"/>
    <property type="evidence" value="ECO:0007669"/>
    <property type="project" value="UniProtKB-KW"/>
</dbReference>
<keyword evidence="2" id="KW-0808">Transferase</keyword>
<keyword evidence="3" id="KW-1185">Reference proteome</keyword>
<keyword evidence="2" id="KW-0489">Methyltransferase</keyword>
<protein>
    <submittedName>
        <fullName evidence="2">SAM-dependent methyltransferase</fullName>
    </submittedName>
</protein>
<dbReference type="InterPro" id="IPR029063">
    <property type="entry name" value="SAM-dependent_MTases_sf"/>
</dbReference>
<dbReference type="GO" id="GO:0008168">
    <property type="term" value="F:methyltransferase activity"/>
    <property type="evidence" value="ECO:0007669"/>
    <property type="project" value="UniProtKB-KW"/>
</dbReference>
<dbReference type="Proteomes" id="UP000661607">
    <property type="component" value="Unassembled WGS sequence"/>
</dbReference>
<dbReference type="SUPFAM" id="SSF53335">
    <property type="entry name" value="S-adenosyl-L-methionine-dependent methyltransferases"/>
    <property type="match status" value="1"/>
</dbReference>
<evidence type="ECO:0000313" key="3">
    <source>
        <dbReference type="Proteomes" id="UP000661607"/>
    </source>
</evidence>
<comment type="caution">
    <text evidence="2">The sequence shown here is derived from an EMBL/GenBank/DDBJ whole genome shotgun (WGS) entry which is preliminary data.</text>
</comment>
<feature type="domain" description="Methyltransferase" evidence="1">
    <location>
        <begin position="37"/>
        <end position="134"/>
    </location>
</feature>
<gene>
    <name evidence="2" type="ORF">H4W81_006783</name>
</gene>
<accession>A0ABR9KPP9</accession>
<sequence>MTDFISLPFYDLLHEDGHVPGVREKLPSLLAGIRRSILEIGAGTGLITTSLADSTPAEIFALEPSTGMRGVLLSRLNERTELLKRVTVLPYDALSVDLDEPVEAMVMINVMYALEPDYRKRLWPVLASQLEPGGLLVFTWRDGGAPQPRPLQESGSRQVGRHTYTVLSEILESSEEACKARYLYRITEGDKVINEEEIIGHAYRPVRETIEEELVGAGFVQADATEGFLSWRLA</sequence>
<evidence type="ECO:0000313" key="2">
    <source>
        <dbReference type="EMBL" id="MBE1564004.1"/>
    </source>
</evidence>
<dbReference type="EMBL" id="JADBEF010000001">
    <property type="protein sequence ID" value="MBE1564004.1"/>
    <property type="molecule type" value="Genomic_DNA"/>
</dbReference>
<dbReference type="Gene3D" id="3.40.50.150">
    <property type="entry name" value="Vaccinia Virus protein VP39"/>
    <property type="match status" value="1"/>
</dbReference>
<dbReference type="Pfam" id="PF13649">
    <property type="entry name" value="Methyltransf_25"/>
    <property type="match status" value="1"/>
</dbReference>
<evidence type="ECO:0000259" key="1">
    <source>
        <dbReference type="Pfam" id="PF13649"/>
    </source>
</evidence>
<proteinExistence type="predicted"/>
<organism evidence="2 3">
    <name type="scientific">Nonomuraea africana</name>
    <dbReference type="NCBI Taxonomy" id="46171"/>
    <lineage>
        <taxon>Bacteria</taxon>
        <taxon>Bacillati</taxon>
        <taxon>Actinomycetota</taxon>
        <taxon>Actinomycetes</taxon>
        <taxon>Streptosporangiales</taxon>
        <taxon>Streptosporangiaceae</taxon>
        <taxon>Nonomuraea</taxon>
    </lineage>
</organism>
<dbReference type="InterPro" id="IPR041698">
    <property type="entry name" value="Methyltransf_25"/>
</dbReference>
<name>A0ABR9KPP9_9ACTN</name>
<dbReference type="CDD" id="cd02440">
    <property type="entry name" value="AdoMet_MTases"/>
    <property type="match status" value="1"/>
</dbReference>
<dbReference type="RefSeq" id="WP_192778461.1">
    <property type="nucleotide sequence ID" value="NZ_BAAASY010000028.1"/>
</dbReference>
<reference evidence="2 3" key="1">
    <citation type="submission" date="2020-10" db="EMBL/GenBank/DDBJ databases">
        <title>Sequencing the genomes of 1000 actinobacteria strains.</title>
        <authorList>
            <person name="Klenk H.-P."/>
        </authorList>
    </citation>
    <scope>NUCLEOTIDE SEQUENCE [LARGE SCALE GENOMIC DNA]</scope>
    <source>
        <strain evidence="2 3">DSM 43748</strain>
    </source>
</reference>